<gene>
    <name evidence="6" type="ORF">SELMODRAFT_87398</name>
</gene>
<dbReference type="HOGENOM" id="CLU_016031_8_0_1"/>
<dbReference type="Gene3D" id="2.160.20.10">
    <property type="entry name" value="Single-stranded right-handed beta-helix, Pectin lyase-like"/>
    <property type="match status" value="1"/>
</dbReference>
<dbReference type="AlphaFoldDB" id="D8R858"/>
<evidence type="ECO:0000313" key="7">
    <source>
        <dbReference type="Proteomes" id="UP000001514"/>
    </source>
</evidence>
<protein>
    <recommendedName>
        <fullName evidence="8">Pectate lyase superfamily protein domain-containing protein</fullName>
    </recommendedName>
</protein>
<evidence type="ECO:0000256" key="2">
    <source>
        <dbReference type="ARBA" id="ARBA00022801"/>
    </source>
</evidence>
<dbReference type="InterPro" id="IPR000743">
    <property type="entry name" value="Glyco_hydro_28"/>
</dbReference>
<dbReference type="KEGG" id="smo:SELMODRAFT_87398"/>
<dbReference type="GO" id="GO:0005975">
    <property type="term" value="P:carbohydrate metabolic process"/>
    <property type="evidence" value="ECO:0007669"/>
    <property type="project" value="InterPro"/>
</dbReference>
<sequence>MGDCSPAIQGCNSVESRLVPGLSRARPRVFSIADFGGVSDGITLNTKAFQKAIDHIGSFGKLGGATLYIPRGKWLTGCFNLTSHMTLFLEQDATILASEDPQDWPVVDPLPSYGRGRELPGKRYTSLLHGLRITDVAITGNNGTIDGQGLVWWNRFRSKTLQHTRGSLVEFMFSSNILVHNVTLINSPFWTLHPVYTSDVMIKGVTILAPHKAPNTDGVDPDSSSNVCIRDTYISNGDDAVAVKSGWDEYGLAFNRPSHDVFLVNLTVSGSHGISLGSEMSGGIYNVHAYGVSISGAVQGIHIKTSAGRGAYIRNASFASFEILDTGVAFSFTGIYGDHPDAGYNASAFATIENISFRDVVGMRVNRAGDFRGVPQSPFRHTCFTDVALELNGKSNHWNCSYIEGYSRHVSPPPCPELQLESECWS</sequence>
<dbReference type="PANTHER" id="PTHR31339:SF9">
    <property type="entry name" value="PLASMIN AND FIBRONECTIN-BINDING PROTEIN A"/>
    <property type="match status" value="1"/>
</dbReference>
<organism evidence="7">
    <name type="scientific">Selaginella moellendorffii</name>
    <name type="common">Spikemoss</name>
    <dbReference type="NCBI Taxonomy" id="88036"/>
    <lineage>
        <taxon>Eukaryota</taxon>
        <taxon>Viridiplantae</taxon>
        <taxon>Streptophyta</taxon>
        <taxon>Embryophyta</taxon>
        <taxon>Tracheophyta</taxon>
        <taxon>Lycopodiopsida</taxon>
        <taxon>Selaginellales</taxon>
        <taxon>Selaginellaceae</taxon>
        <taxon>Selaginella</taxon>
    </lineage>
</organism>
<dbReference type="InParanoid" id="D8R858"/>
<dbReference type="EMBL" id="GL377573">
    <property type="protein sequence ID" value="EFJ31999.1"/>
    <property type="molecule type" value="Genomic_DNA"/>
</dbReference>
<dbReference type="SUPFAM" id="SSF51126">
    <property type="entry name" value="Pectin lyase-like"/>
    <property type="match status" value="1"/>
</dbReference>
<accession>D8R858</accession>
<reference evidence="6 7" key="1">
    <citation type="journal article" date="2011" name="Science">
        <title>The Selaginella genome identifies genetic changes associated with the evolution of vascular plants.</title>
        <authorList>
            <person name="Banks J.A."/>
            <person name="Nishiyama T."/>
            <person name="Hasebe M."/>
            <person name="Bowman J.L."/>
            <person name="Gribskov M."/>
            <person name="dePamphilis C."/>
            <person name="Albert V.A."/>
            <person name="Aono N."/>
            <person name="Aoyama T."/>
            <person name="Ambrose B.A."/>
            <person name="Ashton N.W."/>
            <person name="Axtell M.J."/>
            <person name="Barker E."/>
            <person name="Barker M.S."/>
            <person name="Bennetzen J.L."/>
            <person name="Bonawitz N.D."/>
            <person name="Chapple C."/>
            <person name="Cheng C."/>
            <person name="Correa L.G."/>
            <person name="Dacre M."/>
            <person name="DeBarry J."/>
            <person name="Dreyer I."/>
            <person name="Elias M."/>
            <person name="Engstrom E.M."/>
            <person name="Estelle M."/>
            <person name="Feng L."/>
            <person name="Finet C."/>
            <person name="Floyd S.K."/>
            <person name="Frommer W.B."/>
            <person name="Fujita T."/>
            <person name="Gramzow L."/>
            <person name="Gutensohn M."/>
            <person name="Harholt J."/>
            <person name="Hattori M."/>
            <person name="Heyl A."/>
            <person name="Hirai T."/>
            <person name="Hiwatashi Y."/>
            <person name="Ishikawa M."/>
            <person name="Iwata M."/>
            <person name="Karol K.G."/>
            <person name="Koehler B."/>
            <person name="Kolukisaoglu U."/>
            <person name="Kubo M."/>
            <person name="Kurata T."/>
            <person name="Lalonde S."/>
            <person name="Li K."/>
            <person name="Li Y."/>
            <person name="Litt A."/>
            <person name="Lyons E."/>
            <person name="Manning G."/>
            <person name="Maruyama T."/>
            <person name="Michael T.P."/>
            <person name="Mikami K."/>
            <person name="Miyazaki S."/>
            <person name="Morinaga S."/>
            <person name="Murata T."/>
            <person name="Mueller-Roeber B."/>
            <person name="Nelson D.R."/>
            <person name="Obara M."/>
            <person name="Oguri Y."/>
            <person name="Olmstead R.G."/>
            <person name="Onodera N."/>
            <person name="Petersen B.L."/>
            <person name="Pils B."/>
            <person name="Prigge M."/>
            <person name="Rensing S.A."/>
            <person name="Riano-Pachon D.M."/>
            <person name="Roberts A.W."/>
            <person name="Sato Y."/>
            <person name="Scheller H.V."/>
            <person name="Schulz B."/>
            <person name="Schulz C."/>
            <person name="Shakirov E.V."/>
            <person name="Shibagaki N."/>
            <person name="Shinohara N."/>
            <person name="Shippen D.E."/>
            <person name="Soerensen I."/>
            <person name="Sotooka R."/>
            <person name="Sugimoto N."/>
            <person name="Sugita M."/>
            <person name="Sumikawa N."/>
            <person name="Tanurdzic M."/>
            <person name="Theissen G."/>
            <person name="Ulvskov P."/>
            <person name="Wakazuki S."/>
            <person name="Weng J.K."/>
            <person name="Willats W.W."/>
            <person name="Wipf D."/>
            <person name="Wolf P.G."/>
            <person name="Yang L."/>
            <person name="Zimmer A.D."/>
            <person name="Zhu Q."/>
            <person name="Mitros T."/>
            <person name="Hellsten U."/>
            <person name="Loque D."/>
            <person name="Otillar R."/>
            <person name="Salamov A."/>
            <person name="Schmutz J."/>
            <person name="Shapiro H."/>
            <person name="Lindquist E."/>
            <person name="Lucas S."/>
            <person name="Rokhsar D."/>
            <person name="Grigoriev I.V."/>
        </authorList>
    </citation>
    <scope>NUCLEOTIDE SEQUENCE [LARGE SCALE GENOMIC DNA]</scope>
</reference>
<evidence type="ECO:0000256" key="5">
    <source>
        <dbReference type="RuleBase" id="RU361169"/>
    </source>
</evidence>
<name>D8R858_SELML</name>
<dbReference type="PROSITE" id="PS00502">
    <property type="entry name" value="POLYGALACTURONASE"/>
    <property type="match status" value="1"/>
</dbReference>
<evidence type="ECO:0000256" key="1">
    <source>
        <dbReference type="ARBA" id="ARBA00008834"/>
    </source>
</evidence>
<keyword evidence="7" id="KW-1185">Reference proteome</keyword>
<dbReference type="Pfam" id="PF00295">
    <property type="entry name" value="Glyco_hydro_28"/>
    <property type="match status" value="1"/>
</dbReference>
<dbReference type="InterPro" id="IPR012334">
    <property type="entry name" value="Pectin_lyas_fold"/>
</dbReference>
<evidence type="ECO:0008006" key="8">
    <source>
        <dbReference type="Google" id="ProtNLM"/>
    </source>
</evidence>
<evidence type="ECO:0000256" key="4">
    <source>
        <dbReference type="PROSITE-ProRule" id="PRU10052"/>
    </source>
</evidence>
<dbReference type="Gramene" id="EFJ31999">
    <property type="protein sequence ID" value="EFJ31999"/>
    <property type="gene ID" value="SELMODRAFT_87398"/>
</dbReference>
<dbReference type="GO" id="GO:0004650">
    <property type="term" value="F:polygalacturonase activity"/>
    <property type="evidence" value="ECO:0007669"/>
    <property type="project" value="InterPro"/>
</dbReference>
<evidence type="ECO:0000256" key="3">
    <source>
        <dbReference type="ARBA" id="ARBA00023295"/>
    </source>
</evidence>
<dbReference type="InterPro" id="IPR051801">
    <property type="entry name" value="GH28_Enzymes"/>
</dbReference>
<dbReference type="OrthoDB" id="187139at2759"/>
<dbReference type="SMART" id="SM00710">
    <property type="entry name" value="PbH1"/>
    <property type="match status" value="6"/>
</dbReference>
<dbReference type="STRING" id="88036.D8R858"/>
<evidence type="ECO:0000313" key="6">
    <source>
        <dbReference type="EMBL" id="EFJ31999.1"/>
    </source>
</evidence>
<dbReference type="Proteomes" id="UP000001514">
    <property type="component" value="Unassembled WGS sequence"/>
</dbReference>
<keyword evidence="3 5" id="KW-0326">Glycosidase</keyword>
<proteinExistence type="inferred from homology"/>
<dbReference type="InterPro" id="IPR011050">
    <property type="entry name" value="Pectin_lyase_fold/virulence"/>
</dbReference>
<dbReference type="PANTHER" id="PTHR31339">
    <property type="entry name" value="PECTIN LYASE-RELATED"/>
    <property type="match status" value="1"/>
</dbReference>
<dbReference type="InterPro" id="IPR006626">
    <property type="entry name" value="PbH1"/>
</dbReference>
<keyword evidence="2 5" id="KW-0378">Hydrolase</keyword>
<feature type="active site" evidence="4">
    <location>
        <position position="272"/>
    </location>
</feature>
<dbReference type="eggNOG" id="ENOG502QTPQ">
    <property type="taxonomic scope" value="Eukaryota"/>
</dbReference>
<comment type="similarity">
    <text evidence="1 5">Belongs to the glycosyl hydrolase 28 family.</text>
</comment>